<dbReference type="InterPro" id="IPR011990">
    <property type="entry name" value="TPR-like_helical_dom_sf"/>
</dbReference>
<dbReference type="InterPro" id="IPR013105">
    <property type="entry name" value="TPR_2"/>
</dbReference>
<dbReference type="Pfam" id="PF06262">
    <property type="entry name" value="Zincin_1"/>
    <property type="match status" value="1"/>
</dbReference>
<dbReference type="SUPFAM" id="SSF48452">
    <property type="entry name" value="TPR-like"/>
    <property type="match status" value="1"/>
</dbReference>
<keyword evidence="2 3" id="KW-0802">TPR repeat</keyword>
<evidence type="ECO:0000313" key="5">
    <source>
        <dbReference type="EMBL" id="RKG95044.1"/>
    </source>
</evidence>
<evidence type="ECO:0000256" key="2">
    <source>
        <dbReference type="ARBA" id="ARBA00022803"/>
    </source>
</evidence>
<comment type="caution">
    <text evidence="5">The sequence shown here is derived from an EMBL/GenBank/DDBJ whole genome shotgun (WGS) entry which is preliminary data.</text>
</comment>
<dbReference type="Pfam" id="PF13432">
    <property type="entry name" value="TPR_16"/>
    <property type="match status" value="2"/>
</dbReference>
<dbReference type="OrthoDB" id="9806895at2"/>
<dbReference type="SMART" id="SM00028">
    <property type="entry name" value="TPR"/>
    <property type="match status" value="5"/>
</dbReference>
<feature type="signal peptide" evidence="4">
    <location>
        <begin position="1"/>
        <end position="25"/>
    </location>
</feature>
<dbReference type="CDD" id="cd12952">
    <property type="entry name" value="MMP_ACEL2062"/>
    <property type="match status" value="1"/>
</dbReference>
<accession>A0A3A8JRT9</accession>
<name>A0A3A8JRT9_9BACT</name>
<dbReference type="PANTHER" id="PTHR12558:SF33">
    <property type="entry name" value="BLL7664 PROTEIN"/>
    <property type="match status" value="1"/>
</dbReference>
<dbReference type="SUPFAM" id="SSF55486">
    <property type="entry name" value="Metalloproteases ('zincins'), catalytic domain"/>
    <property type="match status" value="1"/>
</dbReference>
<feature type="chain" id="PRO_5017184127" evidence="4">
    <location>
        <begin position="26"/>
        <end position="421"/>
    </location>
</feature>
<keyword evidence="4" id="KW-0732">Signal</keyword>
<dbReference type="EMBL" id="RAWE01000287">
    <property type="protein sequence ID" value="RKG95044.1"/>
    <property type="molecule type" value="Genomic_DNA"/>
</dbReference>
<feature type="repeat" description="TPR" evidence="3">
    <location>
        <begin position="116"/>
        <end position="149"/>
    </location>
</feature>
<evidence type="ECO:0000256" key="3">
    <source>
        <dbReference type="PROSITE-ProRule" id="PRU00339"/>
    </source>
</evidence>
<dbReference type="PANTHER" id="PTHR12558">
    <property type="entry name" value="CELL DIVISION CYCLE 16,23,27"/>
    <property type="match status" value="1"/>
</dbReference>
<protein>
    <submittedName>
        <fullName evidence="5">Tetratricopeptide repeat protein</fullName>
    </submittedName>
</protein>
<gene>
    <name evidence="5" type="ORF">D7X32_40245</name>
</gene>
<evidence type="ECO:0000256" key="1">
    <source>
        <dbReference type="ARBA" id="ARBA00022737"/>
    </source>
</evidence>
<evidence type="ECO:0000256" key="4">
    <source>
        <dbReference type="SAM" id="SignalP"/>
    </source>
</evidence>
<feature type="repeat" description="TPR" evidence="3">
    <location>
        <begin position="261"/>
        <end position="294"/>
    </location>
</feature>
<dbReference type="PROSITE" id="PS50005">
    <property type="entry name" value="TPR"/>
    <property type="match status" value="2"/>
</dbReference>
<dbReference type="PROSITE" id="PS51257">
    <property type="entry name" value="PROKAR_LIPOPROTEIN"/>
    <property type="match status" value="1"/>
</dbReference>
<dbReference type="Gene3D" id="3.30.2010.20">
    <property type="match status" value="1"/>
</dbReference>
<keyword evidence="1" id="KW-0677">Repeat</keyword>
<evidence type="ECO:0000313" key="6">
    <source>
        <dbReference type="Proteomes" id="UP000268313"/>
    </source>
</evidence>
<dbReference type="AlphaFoldDB" id="A0A3A8JRT9"/>
<sequence length="421" mass="44970">MSRRGLLAVCLLLLASCKRSPPADADAGTDAGVAATVVDAGADADAGPLVEALMDAGTHASVKAPDDAVAEVHPLAVCDARGGAPLDAARDYYDEGHYEEALSCAAQAAAQEPDLAAAHAERGTALAALNREPEAQLAFARALAIDPGDADALLGAAHLYAVQLPSTRERDELGALYAERGLSQPSTPPELVPSLALVAAMAFNDLGQADQALDRATIVLAREPGNHEAKYEKALALFELCRFREAKTAFASLLKDKERAAHAHQHLGLLLEREGQWTRAEEHFEKARALEPQDFPPPPLPSPDEFKAQVTRALADLPADMRKDLEGVPVATEEIPSEDDLLANQPPLSPTILGLFRGPSLQEPCDGSETPCRSVALYRRNLARAVRTPEELREQIRVTLLHEIGHLRGEDDEELAARGLE</sequence>
<keyword evidence="6" id="KW-1185">Reference proteome</keyword>
<dbReference type="Pfam" id="PF07719">
    <property type="entry name" value="TPR_2"/>
    <property type="match status" value="1"/>
</dbReference>
<dbReference type="RefSeq" id="WP_120607815.1">
    <property type="nucleotide sequence ID" value="NZ_JABFJX010000401.1"/>
</dbReference>
<dbReference type="InterPro" id="IPR038555">
    <property type="entry name" value="Zincin_1_sf"/>
</dbReference>
<proteinExistence type="predicted"/>
<reference evidence="6" key="1">
    <citation type="submission" date="2018-09" db="EMBL/GenBank/DDBJ databases">
        <authorList>
            <person name="Livingstone P.G."/>
            <person name="Whitworth D.E."/>
        </authorList>
    </citation>
    <scope>NUCLEOTIDE SEQUENCE [LARGE SCALE GENOMIC DNA]</scope>
    <source>
        <strain evidence="6">CA043D</strain>
    </source>
</reference>
<dbReference type="Proteomes" id="UP000268313">
    <property type="component" value="Unassembled WGS sequence"/>
</dbReference>
<dbReference type="InterPro" id="IPR019734">
    <property type="entry name" value="TPR_rpt"/>
</dbReference>
<organism evidence="5 6">
    <name type="scientific">Corallococcus carmarthensis</name>
    <dbReference type="NCBI Taxonomy" id="2316728"/>
    <lineage>
        <taxon>Bacteria</taxon>
        <taxon>Pseudomonadati</taxon>
        <taxon>Myxococcota</taxon>
        <taxon>Myxococcia</taxon>
        <taxon>Myxococcales</taxon>
        <taxon>Cystobacterineae</taxon>
        <taxon>Myxococcaceae</taxon>
        <taxon>Corallococcus</taxon>
    </lineage>
</organism>
<dbReference type="InterPro" id="IPR010428">
    <property type="entry name" value="Zincin_1"/>
</dbReference>
<dbReference type="Gene3D" id="1.25.40.10">
    <property type="entry name" value="Tetratricopeptide repeat domain"/>
    <property type="match status" value="2"/>
</dbReference>